<dbReference type="InterPro" id="IPR000361">
    <property type="entry name" value="ATAP_core_dom"/>
</dbReference>
<dbReference type="Pfam" id="PF01521">
    <property type="entry name" value="Fe-S_biosyn"/>
    <property type="match status" value="1"/>
</dbReference>
<evidence type="ECO:0000313" key="4">
    <source>
        <dbReference type="EMBL" id="RLK48279.1"/>
    </source>
</evidence>
<organism evidence="4 5">
    <name type="scientific">Alkalispirillum mobile</name>
    <dbReference type="NCBI Taxonomy" id="85925"/>
    <lineage>
        <taxon>Bacteria</taxon>
        <taxon>Pseudomonadati</taxon>
        <taxon>Pseudomonadota</taxon>
        <taxon>Gammaproteobacteria</taxon>
        <taxon>Chromatiales</taxon>
        <taxon>Ectothiorhodospiraceae</taxon>
        <taxon>Alkalispirillum</taxon>
    </lineage>
</organism>
<dbReference type="Proteomes" id="UP000275461">
    <property type="component" value="Unassembled WGS sequence"/>
</dbReference>
<feature type="region of interest" description="Disordered" evidence="1">
    <location>
        <begin position="187"/>
        <end position="209"/>
    </location>
</feature>
<evidence type="ECO:0000259" key="3">
    <source>
        <dbReference type="Pfam" id="PF01521"/>
    </source>
</evidence>
<evidence type="ECO:0000259" key="2">
    <source>
        <dbReference type="Pfam" id="PF01106"/>
    </source>
</evidence>
<dbReference type="GO" id="GO:0005506">
    <property type="term" value="F:iron ion binding"/>
    <property type="evidence" value="ECO:0007669"/>
    <property type="project" value="InterPro"/>
</dbReference>
<dbReference type="SUPFAM" id="SSF89360">
    <property type="entry name" value="HesB-like domain"/>
    <property type="match status" value="1"/>
</dbReference>
<accession>A0A498BZT5</accession>
<dbReference type="Pfam" id="PF01106">
    <property type="entry name" value="NifU"/>
    <property type="match status" value="1"/>
</dbReference>
<dbReference type="Gene3D" id="3.30.300.130">
    <property type="entry name" value="Fe-S cluster assembly (FSCA)"/>
    <property type="match status" value="1"/>
</dbReference>
<comment type="caution">
    <text evidence="4">The sequence shown here is derived from an EMBL/GenBank/DDBJ whole genome shotgun (WGS) entry which is preliminary data.</text>
</comment>
<keyword evidence="5" id="KW-1185">Reference proteome</keyword>
<dbReference type="EMBL" id="RCDA01000003">
    <property type="protein sequence ID" value="RLK48279.1"/>
    <property type="molecule type" value="Genomic_DNA"/>
</dbReference>
<evidence type="ECO:0000313" key="5">
    <source>
        <dbReference type="Proteomes" id="UP000275461"/>
    </source>
</evidence>
<gene>
    <name evidence="4" type="ORF">DFR31_2158</name>
</gene>
<dbReference type="InterPro" id="IPR001075">
    <property type="entry name" value="NIF_FeS_clus_asmbl_NifU_C"/>
</dbReference>
<dbReference type="SUPFAM" id="SSF117916">
    <property type="entry name" value="Fe-S cluster assembly (FSCA) domain-like"/>
    <property type="match status" value="1"/>
</dbReference>
<dbReference type="GO" id="GO:0016226">
    <property type="term" value="P:iron-sulfur cluster assembly"/>
    <property type="evidence" value="ECO:0007669"/>
    <property type="project" value="InterPro"/>
</dbReference>
<dbReference type="InterPro" id="IPR034904">
    <property type="entry name" value="FSCA_dom_sf"/>
</dbReference>
<reference evidence="4 5" key="1">
    <citation type="submission" date="2018-10" db="EMBL/GenBank/DDBJ databases">
        <title>Genomic Encyclopedia of Type Strains, Phase IV (KMG-IV): sequencing the most valuable type-strain genomes for metagenomic binning, comparative biology and taxonomic classification.</title>
        <authorList>
            <person name="Goeker M."/>
        </authorList>
    </citation>
    <scope>NUCLEOTIDE SEQUENCE [LARGE SCALE GENOMIC DNA]</scope>
    <source>
        <strain evidence="4 5">DSM 12769</strain>
    </source>
</reference>
<dbReference type="AlphaFoldDB" id="A0A498BZT5"/>
<dbReference type="InterPro" id="IPR035903">
    <property type="entry name" value="HesB-like_dom_sf"/>
</dbReference>
<protein>
    <submittedName>
        <fullName evidence="4">Fe/S biogenesis protein NfuA</fullName>
    </submittedName>
</protein>
<feature type="domain" description="Core" evidence="3">
    <location>
        <begin position="3"/>
        <end position="99"/>
    </location>
</feature>
<dbReference type="Gene3D" id="2.60.300.12">
    <property type="entry name" value="HesB-like domain"/>
    <property type="match status" value="1"/>
</dbReference>
<name>A0A498BZT5_9GAMM</name>
<proteinExistence type="predicted"/>
<feature type="domain" description="NIF system FeS cluster assembly NifU C-terminal" evidence="2">
    <location>
        <begin position="115"/>
        <end position="179"/>
    </location>
</feature>
<dbReference type="GO" id="GO:0051536">
    <property type="term" value="F:iron-sulfur cluster binding"/>
    <property type="evidence" value="ECO:0007669"/>
    <property type="project" value="InterPro"/>
</dbReference>
<evidence type="ECO:0000256" key="1">
    <source>
        <dbReference type="SAM" id="MobiDB-lite"/>
    </source>
</evidence>
<sequence>MPKIHISPDAQQHFRELLNEPARSGESLRIYVLNPGSREAHCGIGYRAAGPLAEDEAVLPFEGFLLHYRPSQSFYLDGVRVDYKDARRGGRLIMKAPNAARLPEPDAMDSLEERITYVLETEINPDLAAHDGSVTVERVDEQGRALVRFAGGCQGCAVVNQTLSGLVEKTLLAHIPELSGIKDVTNHAEGTNPFHTIRPNPQRQSSAAG</sequence>
<feature type="compositionally biased region" description="Polar residues" evidence="1">
    <location>
        <begin position="199"/>
        <end position="209"/>
    </location>
</feature>